<reference evidence="3" key="1">
    <citation type="journal article" date="2019" name="Int. J. Syst. Evol. Microbiol.">
        <title>The Global Catalogue of Microorganisms (GCM) 10K type strain sequencing project: providing services to taxonomists for standard genome sequencing and annotation.</title>
        <authorList>
            <consortium name="The Broad Institute Genomics Platform"/>
            <consortium name="The Broad Institute Genome Sequencing Center for Infectious Disease"/>
            <person name="Wu L."/>
            <person name="Ma J."/>
        </authorList>
    </citation>
    <scope>NUCLEOTIDE SEQUENCE [LARGE SCALE GENOMIC DNA]</scope>
    <source>
        <strain evidence="3">JCM 17917</strain>
    </source>
</reference>
<gene>
    <name evidence="2" type="ORF">GCM10023183_26640</name>
</gene>
<proteinExistence type="predicted"/>
<dbReference type="EMBL" id="BAABGX010000002">
    <property type="protein sequence ID" value="GAA4309455.1"/>
    <property type="molecule type" value="Genomic_DNA"/>
</dbReference>
<keyword evidence="3" id="KW-1185">Reference proteome</keyword>
<evidence type="ECO:0000313" key="3">
    <source>
        <dbReference type="Proteomes" id="UP001501844"/>
    </source>
</evidence>
<feature type="transmembrane region" description="Helical" evidence="1">
    <location>
        <begin position="77"/>
        <end position="96"/>
    </location>
</feature>
<protein>
    <submittedName>
        <fullName evidence="2">Uncharacterized protein</fullName>
    </submittedName>
</protein>
<evidence type="ECO:0000256" key="1">
    <source>
        <dbReference type="SAM" id="Phobius"/>
    </source>
</evidence>
<feature type="transmembrane region" description="Helical" evidence="1">
    <location>
        <begin position="108"/>
        <end position="128"/>
    </location>
</feature>
<comment type="caution">
    <text evidence="2">The sequence shown here is derived from an EMBL/GenBank/DDBJ whole genome shotgun (WGS) entry which is preliminary data.</text>
</comment>
<organism evidence="2 3">
    <name type="scientific">Nibribacter koreensis</name>
    <dbReference type="NCBI Taxonomy" id="1084519"/>
    <lineage>
        <taxon>Bacteria</taxon>
        <taxon>Pseudomonadati</taxon>
        <taxon>Bacteroidota</taxon>
        <taxon>Cytophagia</taxon>
        <taxon>Cytophagales</taxon>
        <taxon>Hymenobacteraceae</taxon>
        <taxon>Nibribacter</taxon>
    </lineage>
</organism>
<dbReference type="RefSeq" id="WP_345167007.1">
    <property type="nucleotide sequence ID" value="NZ_BAABGX010000002.1"/>
</dbReference>
<keyword evidence="1" id="KW-0472">Membrane</keyword>
<evidence type="ECO:0000313" key="2">
    <source>
        <dbReference type="EMBL" id="GAA4309455.1"/>
    </source>
</evidence>
<accession>A0ABP8FR99</accession>
<dbReference type="Proteomes" id="UP001501844">
    <property type="component" value="Unassembled WGS sequence"/>
</dbReference>
<keyword evidence="1" id="KW-0812">Transmembrane</keyword>
<name>A0ABP8FR99_9BACT</name>
<keyword evidence="1" id="KW-1133">Transmembrane helix</keyword>
<sequence>MEFHPPINERETDDLIEIANSPGIWQPDAIDQAKWELLRRGISKEAQQQKIAKWDLEYHLAIESEFQKRALEGYNPIVMIMMIIKLPNTILWDWYLKRDGYFRKHKQRLWIIATGLFCYASFFAYFSISKPVEDEAWLKKFRKKTSLNGRKATTVRCGIVLK</sequence>